<feature type="compositionally biased region" description="Low complexity" evidence="1">
    <location>
        <begin position="171"/>
        <end position="182"/>
    </location>
</feature>
<evidence type="ECO:0000256" key="1">
    <source>
        <dbReference type="SAM" id="MobiDB-lite"/>
    </source>
</evidence>
<evidence type="ECO:0000313" key="3">
    <source>
        <dbReference type="Proteomes" id="UP000800036"/>
    </source>
</evidence>
<proteinExistence type="predicted"/>
<accession>A0A6A5VD65</accession>
<gene>
    <name evidence="2" type="ORF">BU23DRAFT_73687</name>
</gene>
<reference evidence="2" key="1">
    <citation type="journal article" date="2020" name="Stud. Mycol.">
        <title>101 Dothideomycetes genomes: a test case for predicting lifestyles and emergence of pathogens.</title>
        <authorList>
            <person name="Haridas S."/>
            <person name="Albert R."/>
            <person name="Binder M."/>
            <person name="Bloem J."/>
            <person name="Labutti K."/>
            <person name="Salamov A."/>
            <person name="Andreopoulos B."/>
            <person name="Baker S."/>
            <person name="Barry K."/>
            <person name="Bills G."/>
            <person name="Bluhm B."/>
            <person name="Cannon C."/>
            <person name="Castanera R."/>
            <person name="Culley D."/>
            <person name="Daum C."/>
            <person name="Ezra D."/>
            <person name="Gonzalez J."/>
            <person name="Henrissat B."/>
            <person name="Kuo A."/>
            <person name="Liang C."/>
            <person name="Lipzen A."/>
            <person name="Lutzoni F."/>
            <person name="Magnuson J."/>
            <person name="Mondo S."/>
            <person name="Nolan M."/>
            <person name="Ohm R."/>
            <person name="Pangilinan J."/>
            <person name="Park H.-J."/>
            <person name="Ramirez L."/>
            <person name="Alfaro M."/>
            <person name="Sun H."/>
            <person name="Tritt A."/>
            <person name="Yoshinaga Y."/>
            <person name="Zwiers L.-H."/>
            <person name="Turgeon B."/>
            <person name="Goodwin S."/>
            <person name="Spatafora J."/>
            <person name="Crous P."/>
            <person name="Grigoriev I."/>
        </authorList>
    </citation>
    <scope>NUCLEOTIDE SEQUENCE</scope>
    <source>
        <strain evidence="2">CBS 107.79</strain>
    </source>
</reference>
<evidence type="ECO:0000313" key="2">
    <source>
        <dbReference type="EMBL" id="KAF1975433.1"/>
    </source>
</evidence>
<protein>
    <submittedName>
        <fullName evidence="2">Uncharacterized protein</fullName>
    </submittedName>
</protein>
<sequence length="239" mass="27008">MPRATTHPTPPSPTRPTRLWFSEAARLELISARTSSRPTNLLSLEKGTVNSVGVARERICEHSLLYSFVMYYLRTGLVRHPSGRNLLVPKLLTDKALQMLNGRRFATITPSSSTAALPTMRRAPFTSTAPRRQRQKSWPNKPWIRRISATKSRGNSPRWIRTACPCRYNQSTSTSKTRCCSSQGRDRETPGSPDKTRWRHTQTAIIHYRSADGEEGLWGEYIGEREVCKCALVVVVKGL</sequence>
<feature type="region of interest" description="Disordered" evidence="1">
    <location>
        <begin position="170"/>
        <end position="196"/>
    </location>
</feature>
<dbReference type="EMBL" id="ML976670">
    <property type="protein sequence ID" value="KAF1975433.1"/>
    <property type="molecule type" value="Genomic_DNA"/>
</dbReference>
<dbReference type="AlphaFoldDB" id="A0A6A5VD65"/>
<dbReference type="Proteomes" id="UP000800036">
    <property type="component" value="Unassembled WGS sequence"/>
</dbReference>
<organism evidence="2 3">
    <name type="scientific">Bimuria novae-zelandiae CBS 107.79</name>
    <dbReference type="NCBI Taxonomy" id="1447943"/>
    <lineage>
        <taxon>Eukaryota</taxon>
        <taxon>Fungi</taxon>
        <taxon>Dikarya</taxon>
        <taxon>Ascomycota</taxon>
        <taxon>Pezizomycotina</taxon>
        <taxon>Dothideomycetes</taxon>
        <taxon>Pleosporomycetidae</taxon>
        <taxon>Pleosporales</taxon>
        <taxon>Massarineae</taxon>
        <taxon>Didymosphaeriaceae</taxon>
        <taxon>Bimuria</taxon>
    </lineage>
</organism>
<keyword evidence="3" id="KW-1185">Reference proteome</keyword>
<name>A0A6A5VD65_9PLEO</name>